<dbReference type="SMART" id="SM00671">
    <property type="entry name" value="SEL1"/>
    <property type="match status" value="13"/>
</dbReference>
<dbReference type="EMBL" id="JAPFFF010000024">
    <property type="protein sequence ID" value="KAK8850175.1"/>
    <property type="molecule type" value="Genomic_DNA"/>
</dbReference>
<dbReference type="InterPro" id="IPR008271">
    <property type="entry name" value="Ser/Thr_kinase_AS"/>
</dbReference>
<proteinExistence type="predicted"/>
<dbReference type="InterPro" id="IPR052748">
    <property type="entry name" value="ISR_Activator"/>
</dbReference>
<evidence type="ECO:0000259" key="1">
    <source>
        <dbReference type="PROSITE" id="PS50011"/>
    </source>
</evidence>
<dbReference type="PROSITE" id="PS50011">
    <property type="entry name" value="PROTEIN_KINASE_DOM"/>
    <property type="match status" value="1"/>
</dbReference>
<dbReference type="InterPro" id="IPR000719">
    <property type="entry name" value="Prot_kinase_dom"/>
</dbReference>
<comment type="caution">
    <text evidence="2">The sequence shown here is derived from an EMBL/GenBank/DDBJ whole genome shotgun (WGS) entry which is preliminary data.</text>
</comment>
<dbReference type="SMART" id="SM00220">
    <property type="entry name" value="S_TKc"/>
    <property type="match status" value="1"/>
</dbReference>
<dbReference type="Proteomes" id="UP001470230">
    <property type="component" value="Unassembled WGS sequence"/>
</dbReference>
<dbReference type="Pfam" id="PF08238">
    <property type="entry name" value="Sel1"/>
    <property type="match status" value="13"/>
</dbReference>
<dbReference type="InterPro" id="IPR006597">
    <property type="entry name" value="Sel1-like"/>
</dbReference>
<dbReference type="PANTHER" id="PTHR45011:SF1">
    <property type="entry name" value="DAP3-BINDING CELL DEATH ENHANCER 1"/>
    <property type="match status" value="1"/>
</dbReference>
<evidence type="ECO:0000313" key="3">
    <source>
        <dbReference type="Proteomes" id="UP001470230"/>
    </source>
</evidence>
<dbReference type="SUPFAM" id="SSF56112">
    <property type="entry name" value="Protein kinase-like (PK-like)"/>
    <property type="match status" value="1"/>
</dbReference>
<sequence>MNAEKQFLNEINYEPIQVFYHIISNFTIKDASRIFQNTKLFQHTDIKDIMNNISSYKKTTGVLIGDFFLPNNFCLYLLIFDDIILIVNNNQLQEFHTFFNNSSNDFPLFFLNSNCEKQIQKRETISSCEKNDYDLIFHANCSQKIKEQIVNCIIKKSQIRTQNRHFEQIPNSQKFDISFNFIDFISICNISKFTYLYFNTKDQFLYILKAFERKNDYQDREIDYFERECKFYILHKNQSPFICRYYGHSETSKYKYVVIEYIDGQTLEKLISNEDLEPQEKMCIILQIMSAIEYMHLNDFIYRDLKPENILIDSKKNSFLIDFDQSKHVDGSTMTGDIGNPNFASKEQLETTNYSFESDIFSLGIIIHYILTKTILKANSTNKKEISDINNDLKEKYPKEYENIRKYYERCFKMPKLRPSIVYLMNNFFFVISKIDKKSERTIKLLNDIFHIRKKLIKKFKNQNKQGYDQILYYIGKIYYEGQYVSRDINKSIHYLTLSSDQNNSDAQYFLGKIFFSGKYFSRDIKKSIHYLTLSSNQNNSDAQLFLGAIFFVGKYVSQDINKSIYYLTLSSNQNNSDAQYLLGGIYCDGICISQDIDKTIYYLTLSSNQNNSNAQFILGKIYFDGKYITRDINKSIDYLTLSSNQNNSDAQYLLGKIYFFGTYIVKDVNLSIKYFKLSSQQNNSDAQCILGALYFDGIYITRDINKSIDYLTLSSNQNNSDAQYILGLIYYYGEHISQDINKSIYYLTLSSRQYNSDAQYFLGIIYFFGKHISQDIKKAIHYLTISSSQNNSRAQYFLGSIYYYGKYVSRDINKSIGYLTLSSEQNNSNAQYILGEIYYDGKCVPQNIEKAIHFFKESSCFNNNYAKNNLGVIYMKKNIYGAIEYFKEAIQQKNDFYSYINLARIYYFGIGIKSNFSKSIELLEKLSEKFQPANVFLYLIYSFGEESINQKMATCYQNKISKIINRIRYYLSLTLNTHDVNKVFYQRLFKFFNEYDFVYSYYQNSYNDFMYFMTTGSYNNKTNCTERDAICSINNLIDINEGFYEGFSISID</sequence>
<keyword evidence="3" id="KW-1185">Reference proteome</keyword>
<dbReference type="PANTHER" id="PTHR45011">
    <property type="entry name" value="DAP3-BINDING CELL DEATH ENHANCER 1"/>
    <property type="match status" value="1"/>
</dbReference>
<dbReference type="Gene3D" id="1.10.510.10">
    <property type="entry name" value="Transferase(Phosphotransferase) domain 1"/>
    <property type="match status" value="1"/>
</dbReference>
<dbReference type="InterPro" id="IPR011009">
    <property type="entry name" value="Kinase-like_dom_sf"/>
</dbReference>
<dbReference type="SUPFAM" id="SSF81901">
    <property type="entry name" value="HCP-like"/>
    <property type="match status" value="2"/>
</dbReference>
<dbReference type="InterPro" id="IPR011990">
    <property type="entry name" value="TPR-like_helical_dom_sf"/>
</dbReference>
<accession>A0ABR2HN79</accession>
<dbReference type="Pfam" id="PF00069">
    <property type="entry name" value="Pkinase"/>
    <property type="match status" value="1"/>
</dbReference>
<feature type="domain" description="Protein kinase" evidence="1">
    <location>
        <begin position="179"/>
        <end position="430"/>
    </location>
</feature>
<gene>
    <name evidence="2" type="ORF">M9Y10_018298</name>
</gene>
<dbReference type="PROSITE" id="PS00108">
    <property type="entry name" value="PROTEIN_KINASE_ST"/>
    <property type="match status" value="1"/>
</dbReference>
<protein>
    <recommendedName>
        <fullName evidence="1">Protein kinase domain-containing protein</fullName>
    </recommendedName>
</protein>
<dbReference type="Gene3D" id="1.25.40.10">
    <property type="entry name" value="Tetratricopeptide repeat domain"/>
    <property type="match status" value="4"/>
</dbReference>
<name>A0ABR2HN79_9EUKA</name>
<evidence type="ECO:0000313" key="2">
    <source>
        <dbReference type="EMBL" id="KAK8850175.1"/>
    </source>
</evidence>
<reference evidence="2 3" key="1">
    <citation type="submission" date="2024-04" db="EMBL/GenBank/DDBJ databases">
        <title>Tritrichomonas musculus Genome.</title>
        <authorList>
            <person name="Alves-Ferreira E."/>
            <person name="Grigg M."/>
            <person name="Lorenzi H."/>
            <person name="Galac M."/>
        </authorList>
    </citation>
    <scope>NUCLEOTIDE SEQUENCE [LARGE SCALE GENOMIC DNA]</scope>
    <source>
        <strain evidence="2 3">EAF2021</strain>
    </source>
</reference>
<organism evidence="2 3">
    <name type="scientific">Tritrichomonas musculus</name>
    <dbReference type="NCBI Taxonomy" id="1915356"/>
    <lineage>
        <taxon>Eukaryota</taxon>
        <taxon>Metamonada</taxon>
        <taxon>Parabasalia</taxon>
        <taxon>Tritrichomonadida</taxon>
        <taxon>Tritrichomonadidae</taxon>
        <taxon>Tritrichomonas</taxon>
    </lineage>
</organism>